<name>A0ABR1TKQ7_9PEZI</name>
<gene>
    <name evidence="1" type="ORF">PG996_015295</name>
</gene>
<dbReference type="Gene3D" id="3.40.50.300">
    <property type="entry name" value="P-loop containing nucleotide triphosphate hydrolases"/>
    <property type="match status" value="1"/>
</dbReference>
<organism evidence="1 2">
    <name type="scientific">Apiospora saccharicola</name>
    <dbReference type="NCBI Taxonomy" id="335842"/>
    <lineage>
        <taxon>Eukaryota</taxon>
        <taxon>Fungi</taxon>
        <taxon>Dikarya</taxon>
        <taxon>Ascomycota</taxon>
        <taxon>Pezizomycotina</taxon>
        <taxon>Sordariomycetes</taxon>
        <taxon>Xylariomycetidae</taxon>
        <taxon>Amphisphaeriales</taxon>
        <taxon>Apiosporaceae</taxon>
        <taxon>Apiospora</taxon>
    </lineage>
</organism>
<accession>A0ABR1TKQ7</accession>
<protein>
    <recommendedName>
        <fullName evidence="3">NB-ARC domain-containing protein</fullName>
    </recommendedName>
</protein>
<dbReference type="InterPro" id="IPR011990">
    <property type="entry name" value="TPR-like_helical_dom_sf"/>
</dbReference>
<comment type="caution">
    <text evidence="1">The sequence shown here is derived from an EMBL/GenBank/DDBJ whole genome shotgun (WGS) entry which is preliminary data.</text>
</comment>
<evidence type="ECO:0000313" key="1">
    <source>
        <dbReference type="EMBL" id="KAK8047231.1"/>
    </source>
</evidence>
<dbReference type="PANTHER" id="PTHR46082:SF6">
    <property type="entry name" value="AAA+ ATPASE DOMAIN-CONTAINING PROTEIN-RELATED"/>
    <property type="match status" value="1"/>
</dbReference>
<evidence type="ECO:0000313" key="2">
    <source>
        <dbReference type="Proteomes" id="UP001446871"/>
    </source>
</evidence>
<evidence type="ECO:0008006" key="3">
    <source>
        <dbReference type="Google" id="ProtNLM"/>
    </source>
</evidence>
<dbReference type="EMBL" id="JAQQWM010000009">
    <property type="protein sequence ID" value="KAK8047231.1"/>
    <property type="molecule type" value="Genomic_DNA"/>
</dbReference>
<proteinExistence type="predicted"/>
<dbReference type="InterPro" id="IPR053137">
    <property type="entry name" value="NLR-like"/>
</dbReference>
<keyword evidence="2" id="KW-1185">Reference proteome</keyword>
<dbReference type="SUPFAM" id="SSF52540">
    <property type="entry name" value="P-loop containing nucleoside triphosphate hydrolases"/>
    <property type="match status" value="1"/>
</dbReference>
<dbReference type="PANTHER" id="PTHR46082">
    <property type="entry name" value="ATP/GTP-BINDING PROTEIN-RELATED"/>
    <property type="match status" value="1"/>
</dbReference>
<dbReference type="Pfam" id="PF13374">
    <property type="entry name" value="TPR_10"/>
    <property type="match status" value="1"/>
</dbReference>
<dbReference type="Proteomes" id="UP001446871">
    <property type="component" value="Unassembled WGS sequence"/>
</dbReference>
<dbReference type="InterPro" id="IPR027417">
    <property type="entry name" value="P-loop_NTPase"/>
</dbReference>
<sequence length="977" mass="110820">MLQEITNQFAPYVNKFLISTFWETTATRFDKGQAVIIHRDSAAPPGWADVEQCGIYGTHSSIAKYTGIRSPGYRLILAALDRSISVAAESISRRWRQETDTQLQQLKSKISYLQADLQDSTKHLSPPGLGDTVCNEDNSADRVAATEPLPPSIHVHYLVPRRSDFFVGRKEAGRGLRKIFDDEPSKTPKVFVIYGLPGPGKTQFCLKYIEDNYERYAFNPINGSGRHQADSVSRYWGVFWIDCSSEANAESSYADVSRHAGRGGEPTAGIQWLSQTLEPWLLVLDNANAPEMDLSSFLPSSSNGHILITTRNPDTKIYSTVGTLMCKGMDPEEAVDMLLRLAYPEMEGHLSSPKYREPAQTIALELGYLALALKQAATTIRQNLLPLGKYLQSLLMCRKILLSRPTITSAAEANIIATWELPFADITSQRTARNSDAVDLVRIFAFMHFASIPHVLFSRSADHIMMSKQPVACSISMMAEPVSAQEVEDRVRQAARVLYEHSIISFANTEDSLISHPGTNKPVLHLSLHPAIHQWARDRLSREDQRYWLDRAGFIIASSFSVNMETSGATFRRQLLPHIEACLSFMDSAYTQLPVSLEQASDMEKFGLVYAENGFWKRARALQLKVATYRKTRLGAAHASTIFAQRALATTYWNLFEMRLCLEVQEKVRQALWWSRPSIKYWLTWPPWMPVHMHYLINLDDLTRAFWLAGMRPLSEMAGFRAVDRLTHFLGQDDPITLSAMFNLARTYLHTGRHEESYRLLSHVLHRRLYFFGPDHPDTLMAKNELGMNLCAQKTRLLEAQDIILEVVAARRRILGEEHAYTLWSINDLSKIYCELKQPEQAVAVLEEIVPIVERTLGSRHVGMALTKSKLCRSYILCDRIREAGAMSRDLLEITTPEHPDWVHAKWGHAYILFLEGQKEGCKMCCTELLAHIETTKVFEADNPRVISIADLLYRVYSQHGCQYEAKELKAKYPKII</sequence>
<dbReference type="Gene3D" id="1.25.40.10">
    <property type="entry name" value="Tetratricopeptide repeat domain"/>
    <property type="match status" value="2"/>
</dbReference>
<dbReference type="Pfam" id="PF13424">
    <property type="entry name" value="TPR_12"/>
    <property type="match status" value="1"/>
</dbReference>
<reference evidence="1 2" key="1">
    <citation type="submission" date="2023-01" db="EMBL/GenBank/DDBJ databases">
        <title>Analysis of 21 Apiospora genomes using comparative genomics revels a genus with tremendous synthesis potential of carbohydrate active enzymes and secondary metabolites.</title>
        <authorList>
            <person name="Sorensen T."/>
        </authorList>
    </citation>
    <scope>NUCLEOTIDE SEQUENCE [LARGE SCALE GENOMIC DNA]</scope>
    <source>
        <strain evidence="1 2">CBS 83171</strain>
    </source>
</reference>
<dbReference type="SUPFAM" id="SSF48452">
    <property type="entry name" value="TPR-like"/>
    <property type="match status" value="2"/>
</dbReference>